<evidence type="ECO:0000313" key="2">
    <source>
        <dbReference type="Proteomes" id="UP000002186"/>
    </source>
</evidence>
<protein>
    <submittedName>
        <fullName evidence="1">Plasmid encoded RepA protein</fullName>
    </submittedName>
</protein>
<sequence>MSARIDGTDSEESYAQALVAGGIDPAKAREVARKTAGKRKSDSQTEDLFGVAVEPARSAGTAIVPPTPREQIAPTLLDAASTIGTEPPSGSEIAYLHTILCQVGLPRGPKAVEGLTVFERMCGGAALRVTAGALWDGRQLVQQPIPYGANPRLVLAWLNTQAVRTRSPIIPVGDSATEFLRMLGKETTGGRNGTLTSFKKQIQALAACHMTLGFNAAGRAYTYNGQPVRQFEAWIQPRDSQQRPLWPGTVTFSDDYFQSLMDHAVPQDVRAMYALKGSALAMDIYAMLAERLHRISGRPVTLHWKSLREQFGQEYRGAEADKDFKKRSRSQAWTRSLRCSIAFLTGRWAV</sequence>
<gene>
    <name evidence="1" type="ordered locus">Tmz1t_2376</name>
</gene>
<dbReference type="EMBL" id="CP001282">
    <property type="protein sequence ID" value="ACK55111.1"/>
    <property type="molecule type" value="Genomic_DNA"/>
</dbReference>
<reference evidence="2" key="1">
    <citation type="submission" date="2008-12" db="EMBL/GenBank/DDBJ databases">
        <title>Complete sequence of plasmid of Thauera sp. MZ1T.</title>
        <authorList>
            <consortium name="US DOE Joint Genome Institute"/>
            <person name="Lucas S."/>
            <person name="Copeland A."/>
            <person name="Lapidus A."/>
            <person name="Glavina del Rio T."/>
            <person name="Dalin E."/>
            <person name="Tice H."/>
            <person name="Bruce D."/>
            <person name="Goodwin L."/>
            <person name="Pitluck S."/>
            <person name="Sims D."/>
            <person name="Brettin T."/>
            <person name="Detter J.C."/>
            <person name="Han C."/>
            <person name="Larimer F."/>
            <person name="Land M."/>
            <person name="Hauser L."/>
            <person name="Kyrpides N."/>
            <person name="Mikhailova N."/>
            <person name="Sayler G.S."/>
        </authorList>
    </citation>
    <scope>NUCLEOTIDE SEQUENCE [LARGE SCALE GENOMIC DNA]</scope>
    <source>
        <strain evidence="2">MZ1T</strain>
        <plasmid evidence="2">pTha01</plasmid>
    </source>
</reference>
<organism evidence="1 2">
    <name type="scientific">Thauera aminoaromatica</name>
    <dbReference type="NCBI Taxonomy" id="164330"/>
    <lineage>
        <taxon>Bacteria</taxon>
        <taxon>Pseudomonadati</taxon>
        <taxon>Pseudomonadota</taxon>
        <taxon>Betaproteobacteria</taxon>
        <taxon>Rhodocyclales</taxon>
        <taxon>Zoogloeaceae</taxon>
        <taxon>Thauera</taxon>
    </lineage>
</organism>
<dbReference type="Pfam" id="PF04796">
    <property type="entry name" value="RepA_C"/>
    <property type="match status" value="1"/>
</dbReference>
<evidence type="ECO:0000313" key="1">
    <source>
        <dbReference type="EMBL" id="ACK55111.1"/>
    </source>
</evidence>
<reference evidence="1 2" key="2">
    <citation type="journal article" date="2012" name="Stand. Genomic Sci.">
        <title>Complete genome sequence of Thauera aminoaromatica strain MZ1T.</title>
        <authorList>
            <person name="Jiang K."/>
            <person name="Sanseverino J."/>
            <person name="Chauhan A."/>
            <person name="Lucas S."/>
            <person name="Copeland A."/>
            <person name="Lapidus A."/>
            <person name="Del Rio T.G."/>
            <person name="Dalin E."/>
            <person name="Tice H."/>
            <person name="Bruce D."/>
            <person name="Goodwin L."/>
            <person name="Pitluck S."/>
            <person name="Sims D."/>
            <person name="Brettin T."/>
            <person name="Detter J.C."/>
            <person name="Han C."/>
            <person name="Chang Y.J."/>
            <person name="Larimer F."/>
            <person name="Land M."/>
            <person name="Hauser L."/>
            <person name="Kyrpides N.C."/>
            <person name="Mikhailova N."/>
            <person name="Moser S."/>
            <person name="Jegier P."/>
            <person name="Close D."/>
            <person name="Debruyn J.M."/>
            <person name="Wang Y."/>
            <person name="Layton A.C."/>
            <person name="Allen M.S."/>
            <person name="Sayler G.S."/>
        </authorList>
    </citation>
    <scope>NUCLEOTIDE SEQUENCE [LARGE SCALE GENOMIC DNA]</scope>
    <source>
        <strain evidence="1 2">MZ1T</strain>
        <plasmid evidence="1">pTha01</plasmid>
    </source>
</reference>
<dbReference type="OrthoDB" id="1524783at2"/>
<dbReference type="HOGENOM" id="CLU_051492_0_0_4"/>
<dbReference type="eggNOG" id="ENOG50316EA">
    <property type="taxonomic scope" value="Bacteria"/>
</dbReference>
<dbReference type="Proteomes" id="UP000002186">
    <property type="component" value="Plasmid pTha01"/>
</dbReference>
<keyword evidence="2" id="KW-1185">Reference proteome</keyword>
<name>B8F0E5_THASP</name>
<proteinExistence type="predicted"/>
<geneLocation type="plasmid" evidence="1 2">
    <name>pTha01</name>
</geneLocation>
<keyword evidence="1" id="KW-0614">Plasmid</keyword>
<dbReference type="AlphaFoldDB" id="B8F0E5"/>
<dbReference type="RefSeq" id="WP_012592911.1">
    <property type="nucleotide sequence ID" value="NC_011667.1"/>
</dbReference>
<dbReference type="InterPro" id="IPR006881">
    <property type="entry name" value="RepA_C"/>
</dbReference>
<dbReference type="KEGG" id="tmz:Tmz1t_2376"/>
<accession>B8F0E5</accession>